<keyword evidence="5" id="KW-0479">Metal-binding</keyword>
<feature type="domain" description="LITAF" evidence="10">
    <location>
        <begin position="62"/>
        <end position="147"/>
    </location>
</feature>
<sequence>MSWQIQTTSTEEHVPPAATYTPKYGQPAHPGYPQQGYGQPPQTGYPHQPPPPAPGSTTYVVSQAVTVVSPGVQFRDVPVRTVCPACKAEVITSVHFETGTLTWVVCLVLLFFGLWLSCCLIPFCIDGCKDAAHSCPNCRHLISRYRRTTVVVAAPPVFAVQIFREQPVRMKCPHCSSDIVTSITYETGTLTWPPPYYDPKAAPPPQGGYPQAQPYPQGGYPPPQPGMVPPGQTTVVVTGAPLPIFRDQPVRLKCGHCQADIVTSLTYESGALCWIICGVLLLFGRLSENSVDYKQRRKKKEKKSGCTKKSIHHLLIHNMAKKKTES</sequence>
<keyword evidence="9" id="KW-0812">Transmembrane</keyword>
<keyword evidence="6" id="KW-0862">Zinc</keyword>
<evidence type="ECO:0000256" key="2">
    <source>
        <dbReference type="ARBA" id="ARBA00004481"/>
    </source>
</evidence>
<dbReference type="PROSITE" id="PS51837">
    <property type="entry name" value="LITAF"/>
    <property type="match status" value="1"/>
</dbReference>
<comment type="subcellular location">
    <subcellularLocation>
        <location evidence="2">Endosome membrane</location>
        <topology evidence="2">Peripheral membrane protein</topology>
    </subcellularLocation>
    <subcellularLocation>
        <location evidence="1">Late endosome membrane</location>
    </subcellularLocation>
    <subcellularLocation>
        <location evidence="3">Lysosome membrane</location>
        <topology evidence="3">Peripheral membrane protein</topology>
        <orientation evidence="3">Cytoplasmic side</orientation>
    </subcellularLocation>
</comment>
<accession>A0ABQ9FQA4</accession>
<dbReference type="Proteomes" id="UP001217089">
    <property type="component" value="Unassembled WGS sequence"/>
</dbReference>
<gene>
    <name evidence="11" type="ORF">KUTeg_004575</name>
</gene>
<feature type="region of interest" description="Disordered" evidence="8">
    <location>
        <begin position="31"/>
        <end position="56"/>
    </location>
</feature>
<evidence type="ECO:0000313" key="12">
    <source>
        <dbReference type="Proteomes" id="UP001217089"/>
    </source>
</evidence>
<dbReference type="SMART" id="SM00714">
    <property type="entry name" value="LITAF"/>
    <property type="match status" value="1"/>
</dbReference>
<evidence type="ECO:0000256" key="3">
    <source>
        <dbReference type="ARBA" id="ARBA00004630"/>
    </source>
</evidence>
<dbReference type="InterPro" id="IPR037519">
    <property type="entry name" value="LITAF_fam"/>
</dbReference>
<keyword evidence="12" id="KW-1185">Reference proteome</keyword>
<evidence type="ECO:0000256" key="8">
    <source>
        <dbReference type="SAM" id="MobiDB-lite"/>
    </source>
</evidence>
<keyword evidence="7 9" id="KW-0472">Membrane</keyword>
<evidence type="ECO:0000256" key="4">
    <source>
        <dbReference type="ARBA" id="ARBA00005975"/>
    </source>
</evidence>
<evidence type="ECO:0000313" key="11">
    <source>
        <dbReference type="EMBL" id="KAJ8319484.1"/>
    </source>
</evidence>
<dbReference type="PANTHER" id="PTHR23292">
    <property type="entry name" value="LIPOPOLYSACCHARIDE-INDUCED TUMOR NECROSIS FACTOR-ALPHA FACTOR"/>
    <property type="match status" value="1"/>
</dbReference>
<evidence type="ECO:0000256" key="7">
    <source>
        <dbReference type="ARBA" id="ARBA00023136"/>
    </source>
</evidence>
<evidence type="ECO:0000259" key="10">
    <source>
        <dbReference type="PROSITE" id="PS51837"/>
    </source>
</evidence>
<dbReference type="Pfam" id="PF10601">
    <property type="entry name" value="zf-LITAF-like"/>
    <property type="match status" value="3"/>
</dbReference>
<feature type="transmembrane region" description="Helical" evidence="9">
    <location>
        <begin position="101"/>
        <end position="123"/>
    </location>
</feature>
<comment type="similarity">
    <text evidence="4">Belongs to the CDIP1/LITAF family.</text>
</comment>
<keyword evidence="9" id="KW-1133">Transmembrane helix</keyword>
<dbReference type="InterPro" id="IPR006629">
    <property type="entry name" value="LITAF"/>
</dbReference>
<reference evidence="11 12" key="1">
    <citation type="submission" date="2022-12" db="EMBL/GenBank/DDBJ databases">
        <title>Chromosome-level genome of Tegillarca granosa.</title>
        <authorList>
            <person name="Kim J."/>
        </authorList>
    </citation>
    <scope>NUCLEOTIDE SEQUENCE [LARGE SCALE GENOMIC DNA]</scope>
    <source>
        <strain evidence="11">Teg-2019</strain>
        <tissue evidence="11">Adductor muscle</tissue>
    </source>
</reference>
<dbReference type="EMBL" id="JARBDR010000214">
    <property type="protein sequence ID" value="KAJ8319484.1"/>
    <property type="molecule type" value="Genomic_DNA"/>
</dbReference>
<evidence type="ECO:0000256" key="6">
    <source>
        <dbReference type="ARBA" id="ARBA00022833"/>
    </source>
</evidence>
<evidence type="ECO:0000256" key="1">
    <source>
        <dbReference type="ARBA" id="ARBA00004414"/>
    </source>
</evidence>
<protein>
    <recommendedName>
        <fullName evidence="10">LITAF domain-containing protein</fullName>
    </recommendedName>
</protein>
<feature type="compositionally biased region" description="Low complexity" evidence="8">
    <location>
        <begin position="31"/>
        <end position="46"/>
    </location>
</feature>
<evidence type="ECO:0000256" key="9">
    <source>
        <dbReference type="SAM" id="Phobius"/>
    </source>
</evidence>
<proteinExistence type="inferred from homology"/>
<name>A0ABQ9FQA4_TEGGR</name>
<evidence type="ECO:0000256" key="5">
    <source>
        <dbReference type="ARBA" id="ARBA00022723"/>
    </source>
</evidence>
<comment type="caution">
    <text evidence="11">The sequence shown here is derived from an EMBL/GenBank/DDBJ whole genome shotgun (WGS) entry which is preliminary data.</text>
</comment>
<feature type="region of interest" description="Disordered" evidence="8">
    <location>
        <begin position="1"/>
        <end position="20"/>
    </location>
</feature>
<organism evidence="11 12">
    <name type="scientific">Tegillarca granosa</name>
    <name type="common">Malaysian cockle</name>
    <name type="synonym">Anadara granosa</name>
    <dbReference type="NCBI Taxonomy" id="220873"/>
    <lineage>
        <taxon>Eukaryota</taxon>
        <taxon>Metazoa</taxon>
        <taxon>Spiralia</taxon>
        <taxon>Lophotrochozoa</taxon>
        <taxon>Mollusca</taxon>
        <taxon>Bivalvia</taxon>
        <taxon>Autobranchia</taxon>
        <taxon>Pteriomorphia</taxon>
        <taxon>Arcoida</taxon>
        <taxon>Arcoidea</taxon>
        <taxon>Arcidae</taxon>
        <taxon>Tegillarca</taxon>
    </lineage>
</organism>
<dbReference type="PANTHER" id="PTHR23292:SF6">
    <property type="entry name" value="FI16602P1-RELATED"/>
    <property type="match status" value="1"/>
</dbReference>